<dbReference type="EMBL" id="CAJPWZ010001503">
    <property type="protein sequence ID" value="CAG2217102.1"/>
    <property type="molecule type" value="Genomic_DNA"/>
</dbReference>
<dbReference type="Gene3D" id="1.20.5.340">
    <property type="match status" value="1"/>
</dbReference>
<feature type="compositionally biased region" description="Polar residues" evidence="1">
    <location>
        <begin position="294"/>
        <end position="316"/>
    </location>
</feature>
<evidence type="ECO:0000313" key="3">
    <source>
        <dbReference type="Proteomes" id="UP000683360"/>
    </source>
</evidence>
<dbReference type="AlphaFoldDB" id="A0A8S3SC83"/>
<sequence>MSMSDTSRLIKESRRIVDASNDVNLNSGTLLNMILEIVTGIDSTMRRMETSMEKRLDDLKQDFLTVSARVRTLENQASDFNKKLSDCETSCQGVSNLFDQVSGQVKTNRRNINNHDTRIKKLEDNTIVRPGVPPVINSKEIESLKAAILDLQCRSMKNNLIFTGLHRVPGEDTEELLRSFLYDELRIDYRIEFGNVHRFRTKGDNRRAPIVARFLYHRDLEYVLANATRLKGRPYGIREQFPHEIEQKRKELYPVLKQAKQQNRQASLVRDRLYIDNQLYIPDTVLEDTRTEHTGSSSTNHDTSPKGSYSSDTPPSKRQRQGPSPGPPHTDDSPNSGR</sequence>
<feature type="region of interest" description="Disordered" evidence="1">
    <location>
        <begin position="286"/>
        <end position="338"/>
    </location>
</feature>
<protein>
    <submittedName>
        <fullName evidence="2">Uncharacterized protein</fullName>
    </submittedName>
</protein>
<accession>A0A8S3SC83</accession>
<proteinExistence type="predicted"/>
<dbReference type="OrthoDB" id="5971988at2759"/>
<keyword evidence="3" id="KW-1185">Reference proteome</keyword>
<reference evidence="2" key="1">
    <citation type="submission" date="2021-03" db="EMBL/GenBank/DDBJ databases">
        <authorList>
            <person name="Bekaert M."/>
        </authorList>
    </citation>
    <scope>NUCLEOTIDE SEQUENCE</scope>
</reference>
<dbReference type="Proteomes" id="UP000683360">
    <property type="component" value="Unassembled WGS sequence"/>
</dbReference>
<gene>
    <name evidence="2" type="ORF">MEDL_30796</name>
</gene>
<evidence type="ECO:0000256" key="1">
    <source>
        <dbReference type="SAM" id="MobiDB-lite"/>
    </source>
</evidence>
<evidence type="ECO:0000313" key="2">
    <source>
        <dbReference type="EMBL" id="CAG2217102.1"/>
    </source>
</evidence>
<organism evidence="2 3">
    <name type="scientific">Mytilus edulis</name>
    <name type="common">Blue mussel</name>
    <dbReference type="NCBI Taxonomy" id="6550"/>
    <lineage>
        <taxon>Eukaryota</taxon>
        <taxon>Metazoa</taxon>
        <taxon>Spiralia</taxon>
        <taxon>Lophotrochozoa</taxon>
        <taxon>Mollusca</taxon>
        <taxon>Bivalvia</taxon>
        <taxon>Autobranchia</taxon>
        <taxon>Pteriomorphia</taxon>
        <taxon>Mytilida</taxon>
        <taxon>Mytiloidea</taxon>
        <taxon>Mytilidae</taxon>
        <taxon>Mytilinae</taxon>
        <taxon>Mytilus</taxon>
    </lineage>
</organism>
<name>A0A8S3SC83_MYTED</name>
<comment type="caution">
    <text evidence="2">The sequence shown here is derived from an EMBL/GenBank/DDBJ whole genome shotgun (WGS) entry which is preliminary data.</text>
</comment>